<sequence>MKINGKYYRTIWLSNDGRSIEIIDQTKLPFKFEILRLSTIEEVANAIKNMNVRGAPLIGVTAAYGMAIAMHTDYSDRNIDKSYKLLLNTRPTAINLKWALDRCVANLKVIPKDQRVNKAYALAEIIANEDVEICQVIGSYGLKEIERILEKKQDKSIINILTHCNAGWLATVDWGTALSPIYMAHEAGINVHVWVDETRPRNQGGLTAFELGAHGVPHTLIADNIGGHLMQHGLVDLCIVGTDRTTARGDVCNKIGTYLKALAAKDNNVPFYVALPSPSIDFTVHNGIKEIPIEERSGEEQSHVYGIDKNNELSWVNTVPKGTECGNYAFDVTPAELITGGLITEYGIYEASERGLNQLTAGKKLKAVHDG</sequence>
<protein>
    <recommendedName>
        <fullName evidence="2">Methylthioribose-1-phosphate isomerase</fullName>
        <shortName evidence="2">M1Pi</shortName>
        <shortName evidence="2">MTR-1-P isomerase</shortName>
        <ecNumber evidence="2">5.3.1.23</ecNumber>
    </recommendedName>
    <alternativeName>
        <fullName evidence="2">S-methyl-5-thioribose-1-phosphate isomerase</fullName>
    </alternativeName>
</protein>
<dbReference type="InterPro" id="IPR005251">
    <property type="entry name" value="IF-M1Pi"/>
</dbReference>
<dbReference type="FunFam" id="1.20.120.420:FF:000003">
    <property type="entry name" value="Methylthioribose-1-phosphate isomerase"/>
    <property type="match status" value="1"/>
</dbReference>
<dbReference type="InterPro" id="IPR037171">
    <property type="entry name" value="NagB/RpiA_transferase-like"/>
</dbReference>
<feature type="binding site" evidence="2">
    <location>
        <begin position="253"/>
        <end position="254"/>
    </location>
    <ligand>
        <name>substrate</name>
    </ligand>
</feature>
<dbReference type="EMBL" id="VDGV01000117">
    <property type="protein sequence ID" value="TNG88491.1"/>
    <property type="molecule type" value="Genomic_DNA"/>
</dbReference>
<evidence type="ECO:0000313" key="4">
    <source>
        <dbReference type="EMBL" id="TNG88491.1"/>
    </source>
</evidence>
<evidence type="ECO:0000313" key="3">
    <source>
        <dbReference type="EMBL" id="TCV88827.1"/>
    </source>
</evidence>
<organism evidence="3 5">
    <name type="scientific">Testudinibacter aquarius</name>
    <dbReference type="NCBI Taxonomy" id="1524974"/>
    <lineage>
        <taxon>Bacteria</taxon>
        <taxon>Pseudomonadati</taxon>
        <taxon>Pseudomonadota</taxon>
        <taxon>Gammaproteobacteria</taxon>
        <taxon>Pasteurellales</taxon>
        <taxon>Pasteurellaceae</taxon>
        <taxon>Testudinibacter</taxon>
    </lineage>
</organism>
<comment type="similarity">
    <text evidence="2">Belongs to the EIF-2B alpha/beta/delta subunits family. MtnA subfamily.</text>
</comment>
<dbReference type="NCBIfam" id="TIGR00512">
    <property type="entry name" value="salvage_mtnA"/>
    <property type="match status" value="1"/>
</dbReference>
<dbReference type="SUPFAM" id="SSF100950">
    <property type="entry name" value="NagB/RpiA/CoA transferase-like"/>
    <property type="match status" value="1"/>
</dbReference>
<comment type="function">
    <text evidence="2">Catalyzes the interconversion of methylthioribose-1-phosphate (MTR-1-P) into methylthioribulose-1-phosphate (MTRu-1-P).</text>
</comment>
<dbReference type="AlphaFoldDB" id="A0A4R3YA10"/>
<gene>
    <name evidence="2 4" type="primary">mtnA</name>
    <name evidence="3" type="ORF">EDC16_103181</name>
    <name evidence="4" type="ORF">FHQ21_11175</name>
</gene>
<dbReference type="GO" id="GO:0019509">
    <property type="term" value="P:L-methionine salvage from methylthioadenosine"/>
    <property type="evidence" value="ECO:0007669"/>
    <property type="project" value="UniProtKB-UniRule"/>
</dbReference>
<dbReference type="PANTHER" id="PTHR43475:SF1">
    <property type="entry name" value="METHYLTHIORIBOSE-1-PHOSPHATE ISOMERASE"/>
    <property type="match status" value="1"/>
</dbReference>
<dbReference type="InterPro" id="IPR027363">
    <property type="entry name" value="M1Pi_N"/>
</dbReference>
<dbReference type="RefSeq" id="WP_132965794.1">
    <property type="nucleotide sequence ID" value="NZ_LEKL01000026.1"/>
</dbReference>
<keyword evidence="1 2" id="KW-0413">Isomerase</keyword>
<dbReference type="InterPro" id="IPR042529">
    <property type="entry name" value="IF_2B-like_C"/>
</dbReference>
<feature type="binding site" evidence="2">
    <location>
        <position position="90"/>
    </location>
    <ligand>
        <name>substrate</name>
    </ligand>
</feature>
<evidence type="ECO:0000256" key="2">
    <source>
        <dbReference type="HAMAP-Rule" id="MF_01678"/>
    </source>
</evidence>
<feature type="site" description="Transition state stabilizer" evidence="2">
    <location>
        <position position="164"/>
    </location>
</feature>
<comment type="pathway">
    <text evidence="2">Amino-acid biosynthesis; L-methionine biosynthesis via salvage pathway; L-methionine from S-methyl-5-thio-alpha-D-ribose 1-phosphate: step 1/6.</text>
</comment>
<feature type="binding site" evidence="2">
    <location>
        <position position="203"/>
    </location>
    <ligand>
        <name>substrate</name>
    </ligand>
</feature>
<dbReference type="NCBIfam" id="TIGR00524">
    <property type="entry name" value="eIF-2B_rel"/>
    <property type="match status" value="1"/>
</dbReference>
<dbReference type="InterPro" id="IPR011559">
    <property type="entry name" value="Initiation_fac_2B_a/b/d"/>
</dbReference>
<dbReference type="EC" id="5.3.1.23" evidence="2"/>
<dbReference type="EMBL" id="SMCP01000003">
    <property type="protein sequence ID" value="TCV88827.1"/>
    <property type="molecule type" value="Genomic_DNA"/>
</dbReference>
<dbReference type="InterPro" id="IPR000649">
    <property type="entry name" value="IF-2B-related"/>
</dbReference>
<reference evidence="3 5" key="1">
    <citation type="submission" date="2019-03" db="EMBL/GenBank/DDBJ databases">
        <title>Genomic Encyclopedia of Type Strains, Phase IV (KMG-IV): sequencing the most valuable type-strain genomes for metagenomic binning, comparative biology and taxonomic classification.</title>
        <authorList>
            <person name="Goeker M."/>
        </authorList>
    </citation>
    <scope>NUCLEOTIDE SEQUENCE [LARGE SCALE GENOMIC DNA]</scope>
    <source>
        <strain evidence="3 5">DSM 28140</strain>
    </source>
</reference>
<dbReference type="Gene3D" id="1.20.120.420">
    <property type="entry name" value="translation initiation factor eif-2b, domain 1"/>
    <property type="match status" value="1"/>
</dbReference>
<evidence type="ECO:0000256" key="1">
    <source>
        <dbReference type="ARBA" id="ARBA00023235"/>
    </source>
</evidence>
<feature type="active site" description="Proton donor" evidence="2">
    <location>
        <position position="243"/>
    </location>
</feature>
<evidence type="ECO:0000313" key="6">
    <source>
        <dbReference type="Proteomes" id="UP000305526"/>
    </source>
</evidence>
<dbReference type="Proteomes" id="UP000294619">
    <property type="component" value="Unassembled WGS sequence"/>
</dbReference>
<dbReference type="HAMAP" id="MF_01678">
    <property type="entry name" value="Salvage_MtnA"/>
    <property type="match status" value="1"/>
</dbReference>
<name>A0A4R3YA10_9PAST</name>
<dbReference type="Proteomes" id="UP000305526">
    <property type="component" value="Unassembled WGS sequence"/>
</dbReference>
<keyword evidence="2" id="KW-0028">Amino-acid biosynthesis</keyword>
<reference evidence="4 6" key="2">
    <citation type="submission" date="2019-05" db="EMBL/GenBank/DDBJ databases">
        <title>Pasteurellaceae isolates from reptiles.</title>
        <authorList>
            <person name="Bojesen A.M."/>
            <person name="Lund E."/>
        </authorList>
    </citation>
    <scope>NUCLEOTIDE SEQUENCE [LARGE SCALE GENOMIC DNA]</scope>
    <source>
        <strain evidence="4 6">ELNT2x</strain>
    </source>
</reference>
<keyword evidence="2" id="KW-0486">Methionine biosynthesis</keyword>
<dbReference type="NCBIfam" id="NF004326">
    <property type="entry name" value="PRK05720.1"/>
    <property type="match status" value="1"/>
</dbReference>
<evidence type="ECO:0000313" key="5">
    <source>
        <dbReference type="Proteomes" id="UP000294619"/>
    </source>
</evidence>
<dbReference type="Pfam" id="PF01008">
    <property type="entry name" value="IF-2B"/>
    <property type="match status" value="1"/>
</dbReference>
<dbReference type="Gene3D" id="3.40.50.10470">
    <property type="entry name" value="Translation initiation factor eif-2b, domain 2"/>
    <property type="match status" value="1"/>
</dbReference>
<dbReference type="UniPathway" id="UPA00904">
    <property type="reaction ID" value="UER00874"/>
</dbReference>
<proteinExistence type="inferred from homology"/>
<feature type="binding site" evidence="2">
    <location>
        <begin position="53"/>
        <end position="55"/>
    </location>
    <ligand>
        <name>substrate</name>
    </ligand>
</feature>
<accession>A0A4R3YA10</accession>
<dbReference type="PANTHER" id="PTHR43475">
    <property type="entry name" value="METHYLTHIORIBOSE-1-PHOSPHATE ISOMERASE"/>
    <property type="match status" value="1"/>
</dbReference>
<keyword evidence="6" id="KW-1185">Reference proteome</keyword>
<comment type="catalytic activity">
    <reaction evidence="2">
        <text>5-(methylsulfanyl)-alpha-D-ribose 1-phosphate = 5-(methylsulfanyl)-D-ribulose 1-phosphate</text>
        <dbReference type="Rhea" id="RHEA:19989"/>
        <dbReference type="ChEBI" id="CHEBI:58533"/>
        <dbReference type="ChEBI" id="CHEBI:58548"/>
        <dbReference type="EC" id="5.3.1.23"/>
    </reaction>
</comment>
<comment type="caution">
    <text evidence="3">The sequence shown here is derived from an EMBL/GenBank/DDBJ whole genome shotgun (WGS) entry which is preliminary data.</text>
</comment>
<dbReference type="GO" id="GO:0046523">
    <property type="term" value="F:S-methyl-5-thioribose-1-phosphate isomerase activity"/>
    <property type="evidence" value="ECO:0007669"/>
    <property type="project" value="UniProtKB-UniRule"/>
</dbReference>